<dbReference type="STRING" id="1382522.W6MWI0"/>
<evidence type="ECO:0000256" key="5">
    <source>
        <dbReference type="PROSITE-ProRule" id="PRU00221"/>
    </source>
</evidence>
<feature type="compositionally biased region" description="Basic and acidic residues" evidence="7">
    <location>
        <begin position="23"/>
        <end position="32"/>
    </location>
</feature>
<dbReference type="PROSITE" id="PS50082">
    <property type="entry name" value="WD_REPEATS_2"/>
    <property type="match status" value="4"/>
</dbReference>
<keyword evidence="6" id="KW-0507">mRNA processing</keyword>
<dbReference type="GO" id="GO:0005847">
    <property type="term" value="C:mRNA cleavage and polyadenylation specificity factor complex"/>
    <property type="evidence" value="ECO:0007669"/>
    <property type="project" value="EnsemblFungi"/>
</dbReference>
<dbReference type="OrthoDB" id="16717at2759"/>
<evidence type="ECO:0000256" key="4">
    <source>
        <dbReference type="ARBA" id="ARBA00026154"/>
    </source>
</evidence>
<feature type="compositionally biased region" description="Low complexity" evidence="7">
    <location>
        <begin position="1"/>
        <end position="12"/>
    </location>
</feature>
<keyword evidence="1 5" id="KW-0853">WD repeat</keyword>
<evidence type="ECO:0000256" key="7">
    <source>
        <dbReference type="SAM" id="MobiDB-lite"/>
    </source>
</evidence>
<feature type="repeat" description="WD" evidence="5">
    <location>
        <begin position="132"/>
        <end position="164"/>
    </location>
</feature>
<dbReference type="PROSITE" id="PS50294">
    <property type="entry name" value="WD_REPEATS_REGION"/>
    <property type="match status" value="4"/>
</dbReference>
<dbReference type="CDD" id="cd00200">
    <property type="entry name" value="WD40"/>
    <property type="match status" value="1"/>
</dbReference>
<dbReference type="HOGENOM" id="CLU_000288_77_1_1"/>
<dbReference type="AlphaFoldDB" id="W6MWI0"/>
<name>W6MWI0_9ASCO</name>
<dbReference type="InterPro" id="IPR020472">
    <property type="entry name" value="WD40_PAC1"/>
</dbReference>
<proteinExistence type="predicted"/>
<evidence type="ECO:0000256" key="6">
    <source>
        <dbReference type="RuleBase" id="RU369034"/>
    </source>
</evidence>
<feature type="region of interest" description="Disordered" evidence="7">
    <location>
        <begin position="427"/>
        <end position="457"/>
    </location>
</feature>
<keyword evidence="2" id="KW-0677">Repeat</keyword>
<gene>
    <name evidence="8" type="ORF">KUCA_T00003458001</name>
</gene>
<dbReference type="SUPFAM" id="SSF50978">
    <property type="entry name" value="WD40 repeat-like"/>
    <property type="match status" value="1"/>
</dbReference>
<dbReference type="PANTHER" id="PTHR22836">
    <property type="entry name" value="WD40 REPEAT PROTEIN"/>
    <property type="match status" value="1"/>
</dbReference>
<dbReference type="Pfam" id="PF00400">
    <property type="entry name" value="WD40"/>
    <property type="match status" value="4"/>
</dbReference>
<comment type="subcellular location">
    <subcellularLocation>
        <location evidence="6">Nucleus</location>
    </subcellularLocation>
</comment>
<dbReference type="GeneID" id="34520862"/>
<evidence type="ECO:0000256" key="2">
    <source>
        <dbReference type="ARBA" id="ARBA00022737"/>
    </source>
</evidence>
<feature type="repeat" description="WD" evidence="5">
    <location>
        <begin position="216"/>
        <end position="257"/>
    </location>
</feature>
<evidence type="ECO:0000256" key="1">
    <source>
        <dbReference type="ARBA" id="ARBA00022574"/>
    </source>
</evidence>
<comment type="function">
    <text evidence="3">Required for 3'-end cleavage and polyadenylation of pre-mRNAs. Also involved in chromosome segregation where it has a role in chromosome attachment to the mitotic spindle.</text>
</comment>
<dbReference type="InterPro" id="IPR015943">
    <property type="entry name" value="WD40/YVTN_repeat-like_dom_sf"/>
</dbReference>
<keyword evidence="9" id="KW-1185">Reference proteome</keyword>
<dbReference type="PANTHER" id="PTHR22836:SF0">
    <property type="entry name" value="PRE-MRNA 3' END PROCESSING PROTEIN WDR33"/>
    <property type="match status" value="1"/>
</dbReference>
<feature type="repeat" description="WD" evidence="5">
    <location>
        <begin position="174"/>
        <end position="215"/>
    </location>
</feature>
<reference evidence="8" key="2">
    <citation type="submission" date="2014-02" db="EMBL/GenBank/DDBJ databases">
        <title>Complete DNA sequence of /Kuraishia capsulata/ illustrates novel genomic features among budding yeasts (/Saccharomycotina/).</title>
        <authorList>
            <person name="Morales L."/>
            <person name="Noel B."/>
            <person name="Porcel B."/>
            <person name="Marcet-Houben M."/>
            <person name="Hullo M-F."/>
            <person name="Sacerdot C."/>
            <person name="Tekaia F."/>
            <person name="Leh-Louis V."/>
            <person name="Despons L."/>
            <person name="Khanna V."/>
            <person name="Aury J-M."/>
            <person name="Barbe V."/>
            <person name="Couloux A."/>
            <person name="Labadie K."/>
            <person name="Pelletier E."/>
            <person name="Souciet J-L."/>
            <person name="Boekhout T."/>
            <person name="Gabaldon T."/>
            <person name="Wincker P."/>
            <person name="Dujon B."/>
        </authorList>
    </citation>
    <scope>NUCLEOTIDE SEQUENCE</scope>
    <source>
        <strain evidence="8">CBS 1993</strain>
    </source>
</reference>
<feature type="region of interest" description="Disordered" evidence="7">
    <location>
        <begin position="1"/>
        <end position="39"/>
    </location>
</feature>
<accession>W6MWI0</accession>
<organism evidence="8 9">
    <name type="scientific">Kuraishia capsulata CBS 1993</name>
    <dbReference type="NCBI Taxonomy" id="1382522"/>
    <lineage>
        <taxon>Eukaryota</taxon>
        <taxon>Fungi</taxon>
        <taxon>Dikarya</taxon>
        <taxon>Ascomycota</taxon>
        <taxon>Saccharomycotina</taxon>
        <taxon>Pichiomycetes</taxon>
        <taxon>Pichiales</taxon>
        <taxon>Pichiaceae</taxon>
        <taxon>Kuraishia</taxon>
    </lineage>
</organism>
<dbReference type="GO" id="GO:0180010">
    <property type="term" value="P:co-transcriptional mRNA 3'-end processing, cleavage and polyadenylation pathway"/>
    <property type="evidence" value="ECO:0007669"/>
    <property type="project" value="EnsemblFungi"/>
</dbReference>
<sequence length="471" mass="52677">MYQQRQQQQRRQPLQPNEDDTQDQQRKQKHLVDPGTSMGRYMINRSLGITKQPLGQMRPQISFHTHLGPVGSYAADSYIDLPTRFVHLAMNKSRHAIHALKWTPDARRVLVTSHSGEFTLWNGLAFNFESIMQAHDGAIYAINYSHSGDWLISGDQMGTIKFWQPNFNNVNILPGSHEDSVQDLVFSPNDSKFVSCSDDNTLKIWNFNTATEERVLKGHHWDVKSCDWHDELGLIVSGSKDNLIKLWDPRKGESVATIHDFKHTITECKFNNTANGSKRMLAAGSRDHSARVFDLRTMKSVYNLRRSSETDASSLLWNPVNSNIISVGGYDGSLCTYSLDRHISEEWSQSLQNTSGLVAMSKSAISMAPTHEMPYAHEKAIHAMGYHPLGNLLCTTGADRTVRFWGRSKPGDPTAFKESCYTGESHNWHQDNHNGNGDRFNGDSNQNRVPGLSLGANGGLPGLGSIPGLSS</sequence>
<dbReference type="Gene3D" id="2.130.10.10">
    <property type="entry name" value="YVTN repeat-like/Quinoprotein amine dehydrogenase"/>
    <property type="match status" value="2"/>
</dbReference>
<dbReference type="SMART" id="SM00320">
    <property type="entry name" value="WD40"/>
    <property type="match status" value="7"/>
</dbReference>
<dbReference type="GO" id="GO:0000785">
    <property type="term" value="C:chromatin"/>
    <property type="evidence" value="ECO:0007669"/>
    <property type="project" value="EnsemblFungi"/>
</dbReference>
<keyword evidence="6" id="KW-0539">Nucleus</keyword>
<dbReference type="RefSeq" id="XP_022459474.1">
    <property type="nucleotide sequence ID" value="XM_022601875.1"/>
</dbReference>
<dbReference type="Proteomes" id="UP000019384">
    <property type="component" value="Unassembled WGS sequence"/>
</dbReference>
<dbReference type="EMBL" id="HG793128">
    <property type="protein sequence ID" value="CDK27480.1"/>
    <property type="molecule type" value="Genomic_DNA"/>
</dbReference>
<dbReference type="InterPro" id="IPR001680">
    <property type="entry name" value="WD40_rpt"/>
</dbReference>
<evidence type="ECO:0000313" key="9">
    <source>
        <dbReference type="Proteomes" id="UP000019384"/>
    </source>
</evidence>
<dbReference type="InterPro" id="IPR036322">
    <property type="entry name" value="WD40_repeat_dom_sf"/>
</dbReference>
<feature type="repeat" description="WD" evidence="5">
    <location>
        <begin position="374"/>
        <end position="405"/>
    </location>
</feature>
<evidence type="ECO:0000313" key="8">
    <source>
        <dbReference type="EMBL" id="CDK27480.1"/>
    </source>
</evidence>
<dbReference type="InterPro" id="IPR045245">
    <property type="entry name" value="Pfs2-like"/>
</dbReference>
<dbReference type="PRINTS" id="PR00320">
    <property type="entry name" value="GPROTEINBRPT"/>
</dbReference>
<reference evidence="8" key="1">
    <citation type="submission" date="2013-12" db="EMBL/GenBank/DDBJ databases">
        <authorList>
            <person name="Genoscope - CEA"/>
        </authorList>
    </citation>
    <scope>NUCLEOTIDE SEQUENCE</scope>
    <source>
        <strain evidence="8">CBS 1993</strain>
    </source>
</reference>
<protein>
    <recommendedName>
        <fullName evidence="4 6">Polyadenylation factor subunit 2</fullName>
    </recommendedName>
</protein>
<evidence type="ECO:0000256" key="3">
    <source>
        <dbReference type="ARBA" id="ARBA00025498"/>
    </source>
</evidence>